<name>A0A5J4TQ13_9EUKA</name>
<dbReference type="AlphaFoldDB" id="A0A5J4TQ13"/>
<reference evidence="2 3" key="1">
    <citation type="submission" date="2019-03" db="EMBL/GenBank/DDBJ databases">
        <title>Single cell metagenomics reveals metabolic interactions within the superorganism composed of flagellate Streblomastix strix and complex community of Bacteroidetes bacteria on its surface.</title>
        <authorList>
            <person name="Treitli S.C."/>
            <person name="Kolisko M."/>
            <person name="Husnik F."/>
            <person name="Keeling P."/>
            <person name="Hampl V."/>
        </authorList>
    </citation>
    <scope>NUCLEOTIDE SEQUENCE [LARGE SCALE GENOMIC DNA]</scope>
    <source>
        <strain evidence="2">ST1C</strain>
    </source>
</reference>
<feature type="compositionally biased region" description="Polar residues" evidence="1">
    <location>
        <begin position="208"/>
        <end position="217"/>
    </location>
</feature>
<feature type="non-terminal residue" evidence="2">
    <location>
        <position position="1"/>
    </location>
</feature>
<dbReference type="EMBL" id="SNRW01028308">
    <property type="protein sequence ID" value="KAA6359485.1"/>
    <property type="molecule type" value="Genomic_DNA"/>
</dbReference>
<proteinExistence type="predicted"/>
<feature type="region of interest" description="Disordered" evidence="1">
    <location>
        <begin position="198"/>
        <end position="217"/>
    </location>
</feature>
<evidence type="ECO:0000256" key="1">
    <source>
        <dbReference type="SAM" id="MobiDB-lite"/>
    </source>
</evidence>
<sequence length="457" mass="52330">FLTFSIFRNTLRTIGNEGDSDKVGQLFDSIQSQKTKGRTKTNIWSQESIQNNSTFGSRDKDCPSSRSDKLHSRFSEQIEQLRRLQYKPTACANPISLVEPRANSGFIRKPIQCDSTSLCINRPEGLECAMDRSIYSYIGERNPLDQPTYPNDILDFNDIQTVLNYSDCGGTLMARTTLVHNSAIRKLKMDYPWTIEQNPDSGSKYDSETSPSPTRQVSSLPHGYIKYRALELLTKFLDAVGLSRQAQALLIGGQKFQSIKRYYYATATLDDWMKSKQYSIQDVLRKKPGFIISDVMARFTGQHSTPKSSFNRHSCIKAMLQLIFDREPMHDTPSALTYRAISNCYVQQGNMLMFGTQIQYLTFGLHNQQIRFCFLRITEISEIDLNLSNINFDNRTALVTLSPKTTNALKQYEVKRTGILNLCPNVTTVTWLERLIAHFHHEIPTLASLFWTEQWKP</sequence>
<comment type="caution">
    <text evidence="2">The sequence shown here is derived from an EMBL/GenBank/DDBJ whole genome shotgun (WGS) entry which is preliminary data.</text>
</comment>
<protein>
    <submittedName>
        <fullName evidence="2">Uncharacterized protein</fullName>
    </submittedName>
</protein>
<gene>
    <name evidence="2" type="ORF">EZS28_044988</name>
</gene>
<evidence type="ECO:0000313" key="2">
    <source>
        <dbReference type="EMBL" id="KAA6359485.1"/>
    </source>
</evidence>
<evidence type="ECO:0000313" key="3">
    <source>
        <dbReference type="Proteomes" id="UP000324800"/>
    </source>
</evidence>
<dbReference type="Proteomes" id="UP000324800">
    <property type="component" value="Unassembled WGS sequence"/>
</dbReference>
<feature type="non-terminal residue" evidence="2">
    <location>
        <position position="457"/>
    </location>
</feature>
<organism evidence="2 3">
    <name type="scientific">Streblomastix strix</name>
    <dbReference type="NCBI Taxonomy" id="222440"/>
    <lineage>
        <taxon>Eukaryota</taxon>
        <taxon>Metamonada</taxon>
        <taxon>Preaxostyla</taxon>
        <taxon>Oxymonadida</taxon>
        <taxon>Streblomastigidae</taxon>
        <taxon>Streblomastix</taxon>
    </lineage>
</organism>
<accession>A0A5J4TQ13</accession>